<dbReference type="AlphaFoldDB" id="A0A212D0I2"/>
<gene>
    <name evidence="1" type="ORF">Celaphus_00003100</name>
</gene>
<comment type="caution">
    <text evidence="1">The sequence shown here is derived from an EMBL/GenBank/DDBJ whole genome shotgun (WGS) entry which is preliminary data.</text>
</comment>
<dbReference type="Proteomes" id="UP000242450">
    <property type="component" value="Chromosome 9"/>
</dbReference>
<keyword evidence="2" id="KW-1185">Reference proteome</keyword>
<dbReference type="OrthoDB" id="360327at2759"/>
<proteinExistence type="predicted"/>
<reference evidence="1 2" key="1">
    <citation type="journal article" date="2018" name="Mol. Genet. Genomics">
        <title>The red deer Cervus elaphus genome CerEla1.0: sequencing, annotating, genes, and chromosomes.</title>
        <authorList>
            <person name="Bana N.A."/>
            <person name="Nyiri A."/>
            <person name="Nagy J."/>
            <person name="Frank K."/>
            <person name="Nagy T."/>
            <person name="Steger V."/>
            <person name="Schiller M."/>
            <person name="Lakatos P."/>
            <person name="Sugar L."/>
            <person name="Horn P."/>
            <person name="Barta E."/>
            <person name="Orosz L."/>
        </authorList>
    </citation>
    <scope>NUCLEOTIDE SEQUENCE [LARGE SCALE GENOMIC DNA]</scope>
    <source>
        <strain evidence="1">Hungarian</strain>
    </source>
</reference>
<evidence type="ECO:0000313" key="1">
    <source>
        <dbReference type="EMBL" id="OWK11760.1"/>
    </source>
</evidence>
<name>A0A212D0I2_CEREH</name>
<evidence type="ECO:0000313" key="2">
    <source>
        <dbReference type="Proteomes" id="UP000242450"/>
    </source>
</evidence>
<accession>A0A212D0I2</accession>
<protein>
    <submittedName>
        <fullName evidence="1">CCDC130</fullName>
    </submittedName>
</protein>
<dbReference type="EMBL" id="MKHE01000009">
    <property type="protein sequence ID" value="OWK11760.1"/>
    <property type="molecule type" value="Genomic_DNA"/>
</dbReference>
<organism evidence="1 2">
    <name type="scientific">Cervus elaphus hippelaphus</name>
    <name type="common">European red deer</name>
    <dbReference type="NCBI Taxonomy" id="46360"/>
    <lineage>
        <taxon>Eukaryota</taxon>
        <taxon>Metazoa</taxon>
        <taxon>Chordata</taxon>
        <taxon>Craniata</taxon>
        <taxon>Vertebrata</taxon>
        <taxon>Euteleostomi</taxon>
        <taxon>Mammalia</taxon>
        <taxon>Eutheria</taxon>
        <taxon>Laurasiatheria</taxon>
        <taxon>Artiodactyla</taxon>
        <taxon>Ruminantia</taxon>
        <taxon>Pecora</taxon>
        <taxon>Cervidae</taxon>
        <taxon>Cervinae</taxon>
        <taxon>Cervus</taxon>
    </lineage>
</organism>
<sequence>MEPRSIIRGSHSQHLSGAVLGAGGVAQCDLAEETDCKQVLPFEAAQGERKGVNKYYPPDFNPEKHGSLNRYHNSHPLRERARKLSQGILIIRCSLQRREEEGWQLLHDPDLQRVPPATCIGTSAAAAAAASAATLSVSRVLRPRLVRADQLLASRVPGGVAVDGGVALAGERAEAASVGALAGGTALGAHVVAEDGAQHPARFILEHVGLVDGPGLAVVFAERAQAFGSGSER</sequence>